<dbReference type="EMBL" id="CP074371">
    <property type="protein sequence ID" value="QVI20952.1"/>
    <property type="molecule type" value="Genomic_DNA"/>
</dbReference>
<evidence type="ECO:0008006" key="4">
    <source>
        <dbReference type="Google" id="ProtNLM"/>
    </source>
</evidence>
<proteinExistence type="predicted"/>
<feature type="region of interest" description="Disordered" evidence="1">
    <location>
        <begin position="261"/>
        <end position="298"/>
    </location>
</feature>
<sequence>MRVDEVFPAEWGRTLVGAVSQDEDGEWFFAEWEEITFPSAEDGRHHHHTAGSVSPDTVAIAFGEEIVALGETGGMDPTNLYVSDYEYYQFLRLREVLDPERWALLPWAPFQPGRVLHAWDKFHALDYFRHPDLPPVPYGYEDRSMPGYPAVMSYGGDWYDFAQQVESEYPLGYRAEPVASSEACLIRAAQDGDLAAVLEQLSLGTDPNTGAEPPGVHTAFCSEKDATPVATPLNRRWTEITDALVAAGARIPPYLAHLYAPTRQPESNPRPEWPARPDPLRPRTGRSPKRQSGNGIRRWWQRVIGR</sequence>
<reference evidence="2 3" key="1">
    <citation type="submission" date="2021-04" db="EMBL/GenBank/DDBJ databases">
        <title>Nocardia tengchongensis.</title>
        <authorList>
            <person name="Zhuang k."/>
            <person name="Ran Y."/>
            <person name="Li W."/>
        </authorList>
    </citation>
    <scope>NUCLEOTIDE SEQUENCE [LARGE SCALE GENOMIC DNA]</scope>
    <source>
        <strain evidence="2 3">CFH S0057</strain>
    </source>
</reference>
<evidence type="ECO:0000256" key="1">
    <source>
        <dbReference type="SAM" id="MobiDB-lite"/>
    </source>
</evidence>
<gene>
    <name evidence="2" type="ORF">KHQ06_33570</name>
</gene>
<organism evidence="2 3">
    <name type="scientific">Nocardia tengchongensis</name>
    <dbReference type="NCBI Taxonomy" id="2055889"/>
    <lineage>
        <taxon>Bacteria</taxon>
        <taxon>Bacillati</taxon>
        <taxon>Actinomycetota</taxon>
        <taxon>Actinomycetes</taxon>
        <taxon>Mycobacteriales</taxon>
        <taxon>Nocardiaceae</taxon>
        <taxon>Nocardia</taxon>
    </lineage>
</organism>
<evidence type="ECO:0000313" key="3">
    <source>
        <dbReference type="Proteomes" id="UP000683310"/>
    </source>
</evidence>
<keyword evidence="3" id="KW-1185">Reference proteome</keyword>
<accession>A0ABX8CNH6</accession>
<name>A0ABX8CNH6_9NOCA</name>
<evidence type="ECO:0000313" key="2">
    <source>
        <dbReference type="EMBL" id="QVI20952.1"/>
    </source>
</evidence>
<dbReference type="Proteomes" id="UP000683310">
    <property type="component" value="Chromosome"/>
</dbReference>
<protein>
    <recommendedName>
        <fullName evidence="4">Ankyrin</fullName>
    </recommendedName>
</protein>